<dbReference type="Gene3D" id="1.10.357.10">
    <property type="entry name" value="Tetracycline Repressor, domain 2"/>
    <property type="match status" value="1"/>
</dbReference>
<dbReference type="PANTHER" id="PTHR43479">
    <property type="entry name" value="ACREF/ENVCD OPERON REPRESSOR-RELATED"/>
    <property type="match status" value="1"/>
</dbReference>
<dbReference type="EMBL" id="RXWV01000010">
    <property type="protein sequence ID" value="RTX74970.1"/>
    <property type="molecule type" value="Genomic_DNA"/>
</dbReference>
<evidence type="ECO:0000313" key="5">
    <source>
        <dbReference type="Proteomes" id="UP000274792"/>
    </source>
</evidence>
<dbReference type="GO" id="GO:0003677">
    <property type="term" value="F:DNA binding"/>
    <property type="evidence" value="ECO:0007669"/>
    <property type="project" value="UniProtKB-UniRule"/>
</dbReference>
<comment type="caution">
    <text evidence="4">The sequence shown here is derived from an EMBL/GenBank/DDBJ whole genome shotgun (WGS) entry which is preliminary data.</text>
</comment>
<reference evidence="4 5" key="1">
    <citation type="submission" date="2018-10" db="EMBL/GenBank/DDBJ databases">
        <title>A collection Staphylococci species genome sequencing.</title>
        <authorList>
            <person name="Cole K."/>
        </authorList>
    </citation>
    <scope>NUCLEOTIDE SEQUENCE [LARGE SCALE GENOMIC DNA]</scope>
    <source>
        <strain evidence="5">NCTC 12218</strain>
    </source>
</reference>
<dbReference type="InterPro" id="IPR009057">
    <property type="entry name" value="Homeodomain-like_sf"/>
</dbReference>
<evidence type="ECO:0000313" key="4">
    <source>
        <dbReference type="EMBL" id="RTX74970.1"/>
    </source>
</evidence>
<dbReference type="AlphaFoldDB" id="A0AAJ4SJY5"/>
<dbReference type="Proteomes" id="UP000274792">
    <property type="component" value="Unassembled WGS sequence"/>
</dbReference>
<evidence type="ECO:0000259" key="3">
    <source>
        <dbReference type="PROSITE" id="PS50977"/>
    </source>
</evidence>
<dbReference type="RefSeq" id="WP_126476507.1">
    <property type="nucleotide sequence ID" value="NZ_RXWV01000010.1"/>
</dbReference>
<dbReference type="InterPro" id="IPR023772">
    <property type="entry name" value="DNA-bd_HTH_TetR-type_CS"/>
</dbReference>
<proteinExistence type="predicted"/>
<evidence type="ECO:0000256" key="2">
    <source>
        <dbReference type="PROSITE-ProRule" id="PRU00335"/>
    </source>
</evidence>
<evidence type="ECO:0000256" key="1">
    <source>
        <dbReference type="ARBA" id="ARBA00023125"/>
    </source>
</evidence>
<name>A0AAJ4SJY5_MAMSC</name>
<organism evidence="4 5">
    <name type="scientific">Mammaliicoccus sciuri</name>
    <name type="common">Staphylococcus sciuri</name>
    <dbReference type="NCBI Taxonomy" id="1296"/>
    <lineage>
        <taxon>Bacteria</taxon>
        <taxon>Bacillati</taxon>
        <taxon>Bacillota</taxon>
        <taxon>Bacilli</taxon>
        <taxon>Bacillales</taxon>
        <taxon>Staphylococcaceae</taxon>
        <taxon>Mammaliicoccus</taxon>
    </lineage>
</organism>
<gene>
    <name evidence="4" type="ORF">CD117_01965</name>
</gene>
<dbReference type="PROSITE" id="PS50977">
    <property type="entry name" value="HTH_TETR_2"/>
    <property type="match status" value="1"/>
</dbReference>
<dbReference type="InterPro" id="IPR050624">
    <property type="entry name" value="HTH-type_Tx_Regulator"/>
</dbReference>
<feature type="domain" description="HTH tetR-type" evidence="3">
    <location>
        <begin position="6"/>
        <end position="66"/>
    </location>
</feature>
<dbReference type="InterPro" id="IPR001647">
    <property type="entry name" value="HTH_TetR"/>
</dbReference>
<protein>
    <submittedName>
        <fullName evidence="4">TetR/AcrR family transcriptional regulator</fullName>
    </submittedName>
</protein>
<dbReference type="Pfam" id="PF00440">
    <property type="entry name" value="TetR_N"/>
    <property type="match status" value="1"/>
</dbReference>
<sequence>MRKDAEENKNRIETKAKALFNEFGVENISMKRISNELNIGMGTLYRHFEDKSALCYKLISNDFEMFMSDLNTISQKEHSNKMIFIQSIDRFLQFKMEHQALLKCVENSTSKKDFKQTEFYQLLHDYYSNLFNYEENKHFTTFKVDILLNALTTKNYEFLTENREMSNEELRNALVQLFYNDYQGDDEQ</sequence>
<feature type="DNA-binding region" description="H-T-H motif" evidence="2">
    <location>
        <begin position="29"/>
        <end position="48"/>
    </location>
</feature>
<dbReference type="PANTHER" id="PTHR43479:SF11">
    <property type="entry name" value="ACREF_ENVCD OPERON REPRESSOR-RELATED"/>
    <property type="match status" value="1"/>
</dbReference>
<dbReference type="PROSITE" id="PS01081">
    <property type="entry name" value="HTH_TETR_1"/>
    <property type="match status" value="1"/>
</dbReference>
<dbReference type="SUPFAM" id="SSF46689">
    <property type="entry name" value="Homeodomain-like"/>
    <property type="match status" value="1"/>
</dbReference>
<keyword evidence="1 2" id="KW-0238">DNA-binding</keyword>
<accession>A0AAJ4SJY5</accession>